<evidence type="ECO:0000256" key="5">
    <source>
        <dbReference type="RuleBase" id="RU003971"/>
    </source>
</evidence>
<dbReference type="RefSeq" id="XP_065646859.1">
    <property type="nucleotide sequence ID" value="XM_065790787.1"/>
</dbReference>
<dbReference type="Proteomes" id="UP001652625">
    <property type="component" value="Chromosome 02"/>
</dbReference>
<dbReference type="PRINTS" id="PR00376">
    <property type="entry name" value="IL1BCENZYME"/>
</dbReference>
<feature type="domain" description="Caspase family p10" evidence="6">
    <location>
        <begin position="199"/>
        <end position="277"/>
    </location>
</feature>
<accession>A0ABM4BD46</accession>
<dbReference type="PANTHER" id="PTHR47901:SF8">
    <property type="entry name" value="CASPASE-3"/>
    <property type="match status" value="1"/>
</dbReference>
<protein>
    <submittedName>
        <fullName evidence="9 10">Uncharacterized protein LOC136076920 isoform X1</fullName>
    </submittedName>
</protein>
<sequence length="746" mass="83654">MNKEMLMHFKQSNKVSKFTHMFPDKGLCVDAPISCKEATNKTCIAKDADCYAFRATSPDTQPHNNAKVGIMCIFDNDFRNNDNFEERIGTEYDVLELKELATFLNYEFIVYKNKTKSEILDILQKFDCKNMLTFNGFMCVFLSHGSNGGVNGSDGQEITFNDMQTAINGNPVNGLKDILKVFIIQACQGGGKEKEVSHNGIRLAESADYGIFEVHNPNPVSCHQINGGLSYIQTLCKVLKEHAATNSLLDMLFITSSETKMSPTALMTLTKSFHFNPKGRFNEHVSESTDFSISHSDSRDVCTDSLSHKESPKIYDSDNLHTILNNIPIVAESNTKCVNFETEMLMNPKQSNQITNVYPQNDLCIVDSQRDSINLTCLAKDLGCCASDATIPYATIPEMLMNPKQSNQITNVYPQNDLCIVDSQRDSINLTCLAKDLGCCASDATIPYATIPEMLMNPIKSNQISKFTPVFPYKDLCFDSRPSGAQSETTSLNHTNLAKDASCCTSSATISGLQLYNNMNPGICHIFYTSDKFLNIAFELVIVLEWLNCKVCKHEIEGGQNILDIIKNLPIIQENVSYFMCFFFGFEKNSNVKKLGVGDIRDAINSKTSELLIGKPKLFFFENCQVDENKNNIDSIQVDQNQITSKEQTSSVENAGFCFMLASTPGTLSIRHHNEGTWFIQAFCKISKKHAKYMPLCDIGTILHFEIATKRYEKCESSKKTVMKQMPIMIIKPLRKPIWLNLKEGI</sequence>
<evidence type="ECO:0000313" key="8">
    <source>
        <dbReference type="Proteomes" id="UP001652625"/>
    </source>
</evidence>
<keyword evidence="2" id="KW-0645">Protease</keyword>
<gene>
    <name evidence="9 10" type="primary">LOC136076920</name>
</gene>
<dbReference type="InterPro" id="IPR002398">
    <property type="entry name" value="Pept_C14"/>
</dbReference>
<dbReference type="GeneID" id="136076920"/>
<dbReference type="InterPro" id="IPR011600">
    <property type="entry name" value="Pept_C14_caspase"/>
</dbReference>
<dbReference type="Pfam" id="PF00656">
    <property type="entry name" value="Peptidase_C14"/>
    <property type="match status" value="2"/>
</dbReference>
<organism evidence="8 10">
    <name type="scientific">Hydra vulgaris</name>
    <name type="common">Hydra</name>
    <name type="synonym">Hydra attenuata</name>
    <dbReference type="NCBI Taxonomy" id="6087"/>
    <lineage>
        <taxon>Eukaryota</taxon>
        <taxon>Metazoa</taxon>
        <taxon>Cnidaria</taxon>
        <taxon>Hydrozoa</taxon>
        <taxon>Hydroidolina</taxon>
        <taxon>Anthoathecata</taxon>
        <taxon>Aplanulata</taxon>
        <taxon>Hydridae</taxon>
        <taxon>Hydra</taxon>
    </lineage>
</organism>
<dbReference type="InterPro" id="IPR015917">
    <property type="entry name" value="Pept_C14A"/>
</dbReference>
<dbReference type="PANTHER" id="PTHR47901">
    <property type="entry name" value="CASPASE RECRUITMENT DOMAIN-CONTAINING PROTEIN 18"/>
    <property type="match status" value="1"/>
</dbReference>
<dbReference type="RefSeq" id="XP_065646858.1">
    <property type="nucleotide sequence ID" value="XM_065790786.1"/>
</dbReference>
<keyword evidence="3" id="KW-0053">Apoptosis</keyword>
<evidence type="ECO:0000313" key="10">
    <source>
        <dbReference type="RefSeq" id="XP_065646859.1"/>
    </source>
</evidence>
<comment type="similarity">
    <text evidence="1 5">Belongs to the peptidase C14A family.</text>
</comment>
<evidence type="ECO:0000256" key="2">
    <source>
        <dbReference type="ARBA" id="ARBA00022670"/>
    </source>
</evidence>
<reference evidence="8 9" key="1">
    <citation type="submission" date="2025-05" db="UniProtKB">
        <authorList>
            <consortium name="RefSeq"/>
        </authorList>
    </citation>
    <scope>NUCLEOTIDE SEQUENCE [LARGE SCALE GENOMIC DNA]</scope>
</reference>
<dbReference type="PROSITE" id="PS50208">
    <property type="entry name" value="CASPASE_P20"/>
    <property type="match status" value="1"/>
</dbReference>
<dbReference type="InterPro" id="IPR001309">
    <property type="entry name" value="Pept_C14_p20"/>
</dbReference>
<evidence type="ECO:0000313" key="9">
    <source>
        <dbReference type="RefSeq" id="XP_065646858.1"/>
    </source>
</evidence>
<keyword evidence="8" id="KW-1185">Reference proteome</keyword>
<dbReference type="InterPro" id="IPR002138">
    <property type="entry name" value="Pept_C14_p10"/>
</dbReference>
<dbReference type="PROSITE" id="PS50207">
    <property type="entry name" value="CASPASE_P10"/>
    <property type="match status" value="2"/>
</dbReference>
<feature type="domain" description="Caspase family p20" evidence="7">
    <location>
        <begin position="67"/>
        <end position="189"/>
    </location>
</feature>
<dbReference type="SUPFAM" id="SSF52129">
    <property type="entry name" value="Caspase-like"/>
    <property type="match status" value="2"/>
</dbReference>
<evidence type="ECO:0000259" key="7">
    <source>
        <dbReference type="PROSITE" id="PS50208"/>
    </source>
</evidence>
<proteinExistence type="inferred from homology"/>
<dbReference type="SMART" id="SM00115">
    <property type="entry name" value="CASc"/>
    <property type="match status" value="1"/>
</dbReference>
<feature type="domain" description="Caspase family p10" evidence="6">
    <location>
        <begin position="654"/>
        <end position="742"/>
    </location>
</feature>
<keyword evidence="4" id="KW-0378">Hydrolase</keyword>
<dbReference type="InterPro" id="IPR029030">
    <property type="entry name" value="Caspase-like_dom_sf"/>
</dbReference>
<evidence type="ECO:0000256" key="1">
    <source>
        <dbReference type="ARBA" id="ARBA00010134"/>
    </source>
</evidence>
<name>A0ABM4BD46_HYDVU</name>
<dbReference type="Gene3D" id="3.40.50.1460">
    <property type="match status" value="2"/>
</dbReference>
<evidence type="ECO:0000259" key="6">
    <source>
        <dbReference type="PROSITE" id="PS50207"/>
    </source>
</evidence>
<evidence type="ECO:0000256" key="3">
    <source>
        <dbReference type="ARBA" id="ARBA00022703"/>
    </source>
</evidence>
<evidence type="ECO:0000256" key="4">
    <source>
        <dbReference type="ARBA" id="ARBA00022801"/>
    </source>
</evidence>